<organism evidence="3 4">
    <name type="scientific">Priestia koreensis</name>
    <dbReference type="NCBI Taxonomy" id="284581"/>
    <lineage>
        <taxon>Bacteria</taxon>
        <taxon>Bacillati</taxon>
        <taxon>Bacillota</taxon>
        <taxon>Bacilli</taxon>
        <taxon>Bacillales</taxon>
        <taxon>Bacillaceae</taxon>
        <taxon>Priestia</taxon>
    </lineage>
</organism>
<dbReference type="Gene3D" id="1.10.1900.10">
    <property type="entry name" value="c-terminal domain of poly(a) binding protein"/>
    <property type="match status" value="1"/>
</dbReference>
<evidence type="ECO:0000259" key="2">
    <source>
        <dbReference type="Pfam" id="PF08006"/>
    </source>
</evidence>
<feature type="transmembrane region" description="Helical" evidence="1">
    <location>
        <begin position="138"/>
        <end position="158"/>
    </location>
</feature>
<evidence type="ECO:0000313" key="3">
    <source>
        <dbReference type="EMBL" id="KOO44244.1"/>
    </source>
</evidence>
<sequence length="253" mass="28438">MLSKKAEQFLTDLHLYLTTYGKNEQEIKDIVEELRDHLIEAEQRGKNIDDITGGSPKSYMKQVKNEMQTDKKEILSLLMLFFPLSIAYIILPDAVQGEAAYTLLEMIGYLSIFAIGLILFIVIARLDSLKVLSSSAQMVLYGIGGGLPLVLFIAIKLLNKWLELTPVWTATPLQNNLIIIVCSLYFIVCSIMMKTWSTIVVPLLIIVPTPIASYFTDSEKSQAIISASILMGGSLLISLYLFFQMKRDMKETQ</sequence>
<keyword evidence="1" id="KW-0472">Membrane</keyword>
<reference evidence="4" key="1">
    <citation type="submission" date="2015-08" db="EMBL/GenBank/DDBJ databases">
        <title>Fjat-14210 dsm16467.</title>
        <authorList>
            <person name="Liu B."/>
            <person name="Wang J."/>
            <person name="Zhu Y."/>
            <person name="Liu G."/>
            <person name="Chen Q."/>
            <person name="Chen Z."/>
            <person name="Lan J."/>
            <person name="Che J."/>
            <person name="Ge C."/>
            <person name="Shi H."/>
            <person name="Pan Z."/>
            <person name="Liu X."/>
        </authorList>
    </citation>
    <scope>NUCLEOTIDE SEQUENCE [LARGE SCALE GENOMIC DNA]</scope>
    <source>
        <strain evidence="4">DSM 16467</strain>
    </source>
</reference>
<dbReference type="AlphaFoldDB" id="A0A0M0KZK7"/>
<dbReference type="PATRIC" id="fig|284581.3.peg.4764"/>
<protein>
    <recommendedName>
        <fullName evidence="2">HAAS transmembrane region domain-containing protein</fullName>
    </recommendedName>
</protein>
<gene>
    <name evidence="3" type="ORF">AMD01_13205</name>
</gene>
<accession>A0A0M0KZK7</accession>
<dbReference type="SUPFAM" id="SSF158560">
    <property type="entry name" value="BH3980-like"/>
    <property type="match status" value="1"/>
</dbReference>
<feature type="transmembrane region" description="Helical" evidence="1">
    <location>
        <begin position="222"/>
        <end position="243"/>
    </location>
</feature>
<dbReference type="STRING" id="284581.AMD01_13205"/>
<evidence type="ECO:0000256" key="1">
    <source>
        <dbReference type="SAM" id="Phobius"/>
    </source>
</evidence>
<dbReference type="EMBL" id="LILC01000016">
    <property type="protein sequence ID" value="KOO44244.1"/>
    <property type="molecule type" value="Genomic_DNA"/>
</dbReference>
<proteinExistence type="predicted"/>
<dbReference type="PANTHER" id="PTHR41307:SF1">
    <property type="entry name" value="MEMBRANE PROTEIN"/>
    <property type="match status" value="1"/>
</dbReference>
<keyword evidence="1" id="KW-0812">Transmembrane</keyword>
<evidence type="ECO:0000313" key="4">
    <source>
        <dbReference type="Proteomes" id="UP000037558"/>
    </source>
</evidence>
<feature type="transmembrane region" description="Helical" evidence="1">
    <location>
        <begin position="106"/>
        <end position="126"/>
    </location>
</feature>
<name>A0A0M0KZK7_9BACI</name>
<keyword evidence="1" id="KW-1133">Transmembrane helix</keyword>
<dbReference type="RefSeq" id="WP_053401896.1">
    <property type="nucleotide sequence ID" value="NZ_LILC01000016.1"/>
</dbReference>
<feature type="domain" description="HAAS transmembrane region" evidence="2">
    <location>
        <begin position="88"/>
        <end position="203"/>
    </location>
</feature>
<keyword evidence="4" id="KW-1185">Reference proteome</keyword>
<dbReference type="Pfam" id="PF08006">
    <property type="entry name" value="HAAS_TM"/>
    <property type="match status" value="1"/>
</dbReference>
<dbReference type="PANTHER" id="PTHR41307">
    <property type="entry name" value="MEMBRANE PROTEIN-RELATED"/>
    <property type="match status" value="1"/>
</dbReference>
<dbReference type="InterPro" id="IPR012963">
    <property type="entry name" value="HAAS_TM"/>
</dbReference>
<dbReference type="Proteomes" id="UP000037558">
    <property type="component" value="Unassembled WGS sequence"/>
</dbReference>
<feature type="transmembrane region" description="Helical" evidence="1">
    <location>
        <begin position="74"/>
        <end position="91"/>
    </location>
</feature>
<feature type="transmembrane region" description="Helical" evidence="1">
    <location>
        <begin position="199"/>
        <end position="216"/>
    </location>
</feature>
<comment type="caution">
    <text evidence="3">The sequence shown here is derived from an EMBL/GenBank/DDBJ whole genome shotgun (WGS) entry which is preliminary data.</text>
</comment>
<feature type="transmembrane region" description="Helical" evidence="1">
    <location>
        <begin position="173"/>
        <end position="192"/>
    </location>
</feature>